<dbReference type="NCBIfam" id="NF005253">
    <property type="entry name" value="PRK06762.1-4"/>
    <property type="match status" value="1"/>
</dbReference>
<protein>
    <submittedName>
        <fullName evidence="1">AAA domain-containing protein</fullName>
    </submittedName>
</protein>
<evidence type="ECO:0000313" key="1">
    <source>
        <dbReference type="EMBL" id="SHL58871.1"/>
    </source>
</evidence>
<accession>A0A1M7BV64</accession>
<dbReference type="AlphaFoldDB" id="A0A1M7BV64"/>
<dbReference type="OrthoDB" id="9781848at2"/>
<dbReference type="Gene3D" id="3.40.50.300">
    <property type="entry name" value="P-loop containing nucleotide triphosphate hydrolases"/>
    <property type="match status" value="1"/>
</dbReference>
<organism evidence="1 2">
    <name type="scientific">Lacicoccus alkaliphilus DSM 16010</name>
    <dbReference type="NCBI Taxonomy" id="1123231"/>
    <lineage>
        <taxon>Bacteria</taxon>
        <taxon>Bacillati</taxon>
        <taxon>Bacillota</taxon>
        <taxon>Bacilli</taxon>
        <taxon>Bacillales</taxon>
        <taxon>Salinicoccaceae</taxon>
        <taxon>Lacicoccus</taxon>
    </lineage>
</organism>
<proteinExistence type="predicted"/>
<name>A0A1M7BV64_9BACL</name>
<dbReference type="NCBIfam" id="NF005251">
    <property type="entry name" value="PRK06762.1-1"/>
    <property type="match status" value="1"/>
</dbReference>
<dbReference type="EMBL" id="FRCF01000002">
    <property type="protein sequence ID" value="SHL58871.1"/>
    <property type="molecule type" value="Genomic_DNA"/>
</dbReference>
<dbReference type="RefSeq" id="WP_072708124.1">
    <property type="nucleotide sequence ID" value="NZ_FRCF01000002.1"/>
</dbReference>
<dbReference type="InterPro" id="IPR027417">
    <property type="entry name" value="P-loop_NTPase"/>
</dbReference>
<evidence type="ECO:0000313" key="2">
    <source>
        <dbReference type="Proteomes" id="UP000184206"/>
    </source>
</evidence>
<dbReference type="NCBIfam" id="NF005255">
    <property type="entry name" value="PRK06762.2-2"/>
    <property type="match status" value="1"/>
</dbReference>
<gene>
    <name evidence="1" type="ORF">SAMN02745189_00603</name>
</gene>
<reference evidence="1 2" key="1">
    <citation type="submission" date="2016-11" db="EMBL/GenBank/DDBJ databases">
        <authorList>
            <person name="Jaros S."/>
            <person name="Januszkiewicz K."/>
            <person name="Wedrychowicz H."/>
        </authorList>
    </citation>
    <scope>NUCLEOTIDE SEQUENCE [LARGE SCALE GENOMIC DNA]</scope>
    <source>
        <strain evidence="1 2">DSM 16010</strain>
    </source>
</reference>
<dbReference type="Proteomes" id="UP000184206">
    <property type="component" value="Unassembled WGS sequence"/>
</dbReference>
<dbReference type="Pfam" id="PF13671">
    <property type="entry name" value="AAA_33"/>
    <property type="match status" value="1"/>
</dbReference>
<dbReference type="SUPFAM" id="SSF52540">
    <property type="entry name" value="P-loop containing nucleoside triphosphate hydrolases"/>
    <property type="match status" value="1"/>
</dbReference>
<sequence length="166" mass="19343">MKSKLIIIRGNSGAGKTTVAKTLQKTIGRGTLLVAQDVVRREMMFVKDGKDNLAIDLMKRIAEYGNGKSKFVIVEGITAAKWYGDMFNELIDDFDDRYLAYYFDIPFEETVRRHNLKPNSHEFGEKEMRRWWNEKDFLNLDKEKVITSDYSVTETINFIIKDIEDD</sequence>
<keyword evidence="2" id="KW-1185">Reference proteome</keyword>
<dbReference type="STRING" id="1123231.SAMN02745189_00603"/>